<name>A0A0R3MEM9_9BRAD</name>
<organism evidence="3 4">
    <name type="scientific">Bradyrhizobium retamae</name>
    <dbReference type="NCBI Taxonomy" id="1300035"/>
    <lineage>
        <taxon>Bacteria</taxon>
        <taxon>Pseudomonadati</taxon>
        <taxon>Pseudomonadota</taxon>
        <taxon>Alphaproteobacteria</taxon>
        <taxon>Hyphomicrobiales</taxon>
        <taxon>Nitrobacteraceae</taxon>
        <taxon>Bradyrhizobium</taxon>
    </lineage>
</organism>
<keyword evidence="1" id="KW-0732">Signal</keyword>
<dbReference type="Gene3D" id="3.30.310.70">
    <property type="entry name" value="TT1751-like domain"/>
    <property type="match status" value="1"/>
</dbReference>
<feature type="signal peptide" evidence="1">
    <location>
        <begin position="1"/>
        <end position="18"/>
    </location>
</feature>
<feature type="chain" id="PRO_5006444115" description="DUF302 domain-containing protein" evidence="1">
    <location>
        <begin position="19"/>
        <end position="153"/>
    </location>
</feature>
<dbReference type="InterPro" id="IPR035923">
    <property type="entry name" value="TT1751-like_sf"/>
</dbReference>
<dbReference type="PANTHER" id="PTHR38342">
    <property type="entry name" value="SLR5037 PROTEIN"/>
    <property type="match status" value="1"/>
</dbReference>
<dbReference type="AlphaFoldDB" id="A0A0R3MEM9"/>
<protein>
    <recommendedName>
        <fullName evidence="2">DUF302 domain-containing protein</fullName>
    </recommendedName>
</protein>
<proteinExistence type="predicted"/>
<dbReference type="CDD" id="cd14797">
    <property type="entry name" value="DUF302"/>
    <property type="match status" value="1"/>
</dbReference>
<gene>
    <name evidence="3" type="ORF">CQ13_09770</name>
</gene>
<keyword evidence="4" id="KW-1185">Reference proteome</keyword>
<dbReference type="RefSeq" id="WP_057846914.1">
    <property type="nucleotide sequence ID" value="NZ_LLYA01000192.1"/>
</dbReference>
<evidence type="ECO:0000313" key="4">
    <source>
        <dbReference type="Proteomes" id="UP000052023"/>
    </source>
</evidence>
<evidence type="ECO:0000259" key="2">
    <source>
        <dbReference type="Pfam" id="PF03625"/>
    </source>
</evidence>
<dbReference type="InterPro" id="IPR005180">
    <property type="entry name" value="DUF302"/>
</dbReference>
<comment type="caution">
    <text evidence="3">The sequence shown here is derived from an EMBL/GenBank/DDBJ whole genome shotgun (WGS) entry which is preliminary data.</text>
</comment>
<dbReference type="Pfam" id="PF03625">
    <property type="entry name" value="DUF302"/>
    <property type="match status" value="1"/>
</dbReference>
<feature type="domain" description="DUF302" evidence="2">
    <location>
        <begin position="56"/>
        <end position="116"/>
    </location>
</feature>
<dbReference type="OrthoDB" id="9799367at2"/>
<dbReference type="EMBL" id="LLYA01000192">
    <property type="protein sequence ID" value="KRR18728.1"/>
    <property type="molecule type" value="Genomic_DNA"/>
</dbReference>
<reference evidence="3 4" key="1">
    <citation type="submission" date="2014-03" db="EMBL/GenBank/DDBJ databases">
        <title>Bradyrhizobium valentinum sp. nov., isolated from effective nodules of Lupinus mariae-josephae, a lupine endemic of basic-lime soils in Eastern Spain.</title>
        <authorList>
            <person name="Duran D."/>
            <person name="Rey L."/>
            <person name="Navarro A."/>
            <person name="Busquets A."/>
            <person name="Imperial J."/>
            <person name="Ruiz-Argueso T."/>
        </authorList>
    </citation>
    <scope>NUCLEOTIDE SEQUENCE [LARGE SCALE GENOMIC DNA]</scope>
    <source>
        <strain evidence="3 4">Ro19</strain>
    </source>
</reference>
<sequence length="153" mass="16845">MRLIVAFLTLLFVTPAFADDGIITKSSNHSVKDTISRFGAAVKSREGAGFIVFTEIDHAAAGKKFGIDMRPRTVLIFGNPKLGTPVMAKTPLLAIDNPPKALVWEDDQGKVWLSYNSADYLYKTIYPRHGLETPPNYAAFTKVLNDITDEATK</sequence>
<evidence type="ECO:0000313" key="3">
    <source>
        <dbReference type="EMBL" id="KRR18728.1"/>
    </source>
</evidence>
<dbReference type="SUPFAM" id="SSF103247">
    <property type="entry name" value="TT1751-like"/>
    <property type="match status" value="1"/>
</dbReference>
<evidence type="ECO:0000256" key="1">
    <source>
        <dbReference type="SAM" id="SignalP"/>
    </source>
</evidence>
<dbReference type="Proteomes" id="UP000052023">
    <property type="component" value="Unassembled WGS sequence"/>
</dbReference>
<accession>A0A0R3MEM9</accession>
<dbReference type="PANTHER" id="PTHR38342:SF2">
    <property type="entry name" value="INNER MEMBRANE OR EXPORTED"/>
    <property type="match status" value="1"/>
</dbReference>